<dbReference type="EMBL" id="QGUI02000186">
    <property type="protein sequence ID" value="MFO7193260.1"/>
    <property type="molecule type" value="Genomic_DNA"/>
</dbReference>
<gene>
    <name evidence="1" type="ORF">DIU77_013540</name>
</gene>
<evidence type="ECO:0000313" key="1">
    <source>
        <dbReference type="EMBL" id="MFO7193260.1"/>
    </source>
</evidence>
<protein>
    <submittedName>
        <fullName evidence="1">Uncharacterized protein</fullName>
    </submittedName>
</protein>
<accession>A0ABD6FIX3</accession>
<dbReference type="Proteomes" id="UP000249324">
    <property type="component" value="Unassembled WGS sequence"/>
</dbReference>
<reference evidence="1 2" key="1">
    <citation type="journal article" date="2021" name="BMC Genomics">
        <title>Genome-resolved metagenome and metatranscriptome analyses of thermophilic composting reveal key bacterial players and their metabolic interactions.</title>
        <authorList>
            <person name="Braga L.P.P."/>
            <person name="Pereira R.V."/>
            <person name="Martins L.F."/>
            <person name="Moura L.M.S."/>
            <person name="Sanchez F.B."/>
            <person name="Patane J.S.L."/>
            <person name="da Silva A.M."/>
            <person name="Setubal J.C."/>
        </authorList>
    </citation>
    <scope>NUCLEOTIDE SEQUENCE [LARGE SCALE GENOMIC DNA]</scope>
    <source>
        <strain evidence="1">ZC4RG45</strain>
    </source>
</reference>
<dbReference type="AlphaFoldDB" id="A0ABD6FIX3"/>
<proteinExistence type="predicted"/>
<organism evidence="1 2">
    <name type="scientific">Thermocrispum agreste</name>
    <dbReference type="NCBI Taxonomy" id="37925"/>
    <lineage>
        <taxon>Bacteria</taxon>
        <taxon>Bacillati</taxon>
        <taxon>Actinomycetota</taxon>
        <taxon>Actinomycetes</taxon>
        <taxon>Pseudonocardiales</taxon>
        <taxon>Pseudonocardiaceae</taxon>
        <taxon>Thermocrispum</taxon>
    </lineage>
</organism>
<comment type="caution">
    <text evidence="1">The sequence shown here is derived from an EMBL/GenBank/DDBJ whole genome shotgun (WGS) entry which is preliminary data.</text>
</comment>
<sequence>MHGSDFVVVEEPGTPVVRRIVGPKDRALAEAERAGLQVLVGRYSVHKYHRERAPENLYEVVECPPNLFLTAGVTRLWQLVAGDNSTHLDENNARLCVGDSSTAPSVNDANLLGTNTFRKLVSGSPTISGRQITFSAEFATNEANFAWLEVGVSWAASGNNTLLSRTAISSPGLGTKVNTAVWVLNWTLGISTTAG</sequence>
<evidence type="ECO:0000313" key="2">
    <source>
        <dbReference type="Proteomes" id="UP000249324"/>
    </source>
</evidence>
<name>A0ABD6FIX3_9PSEU</name>